<feature type="compositionally biased region" description="Polar residues" evidence="1">
    <location>
        <begin position="444"/>
        <end position="468"/>
    </location>
</feature>
<accession>A0A8C8RPT1</accession>
<dbReference type="GO" id="GO:0000794">
    <property type="term" value="C:condensed nuclear chromosome"/>
    <property type="evidence" value="ECO:0007669"/>
    <property type="project" value="TreeGrafter"/>
</dbReference>
<evidence type="ECO:0000256" key="1">
    <source>
        <dbReference type="SAM" id="MobiDB-lite"/>
    </source>
</evidence>
<dbReference type="PANTHER" id="PTHR35662">
    <property type="entry name" value="INTERACTOR OF HORMAD1 PROTEIN 1"/>
    <property type="match status" value="1"/>
</dbReference>
<dbReference type="Ensembl" id="ENSPCET00000008077.1">
    <property type="protein sequence ID" value="ENSPCEP00000007800.1"/>
    <property type="gene ID" value="ENSPCEG00000006234.1"/>
</dbReference>
<organism evidence="2 3">
    <name type="scientific">Pelusios castaneus</name>
    <name type="common">West African mud turtle</name>
    <dbReference type="NCBI Taxonomy" id="367368"/>
    <lineage>
        <taxon>Eukaryota</taxon>
        <taxon>Metazoa</taxon>
        <taxon>Chordata</taxon>
        <taxon>Craniata</taxon>
        <taxon>Vertebrata</taxon>
        <taxon>Euteleostomi</taxon>
        <taxon>Archelosauria</taxon>
        <taxon>Testudinata</taxon>
        <taxon>Testudines</taxon>
        <taxon>Pleurodira</taxon>
        <taxon>Pelomedusidae</taxon>
        <taxon>Pelusios</taxon>
    </lineage>
</organism>
<proteinExistence type="predicted"/>
<dbReference type="AlphaFoldDB" id="A0A8C8RPT1"/>
<name>A0A8C8RPT1_9SAUR</name>
<sequence>MVHSFSALHSFRTNKSSSRSSAPSDYSSLSDSQFLFGSQFYPENSQSAQVSLEFSAQSRQQKSSQQSSEDSEPSIFTKYQTKPQLFGGDEKEQGSLNFGVGKLKNVLEQFEVNKKKIKDKHERYARIHYVEILDVKSNVQLLKESLELLTSQQNEQHQKLVDQLDHLALPTIWAELQTFLSTSRFPSCIKDSASQTSPAVLQDLRLISQEKTCCRCSQTMRLCKTSSFQTQLCTMTVPNRHGDSHVKNQVAEDDTCRSDLNTVAGRDVSPLSTTLRGKENMTMQEMKSALEKHPYANNPLCAYCSNTDVLGDNHEKHQLPTQEIPQATPLKKTIRKDTKGIKTMTPLQQTQIQLCHPLVQNNMGGQRDQDFVTDHMMHITVVGNRLRKEKPIKPRQSKLTARKRVYITKKKGDLSQCPHSGLKKTMTTRWVELECSRKTYSPTDTAILNSENSGPGSSAPRQQKLSRTQPRHTENSLPLCYSHGNMEQPTVKRKGTLENQRRMDIFNTSRTLSFWDNSPQDSNLKGENQMSWFSLPSAMASNKSCLSVTPAQHKNTTFCSLVFDSDYSD</sequence>
<reference evidence="2" key="2">
    <citation type="submission" date="2025-09" db="UniProtKB">
        <authorList>
            <consortium name="Ensembl"/>
        </authorList>
    </citation>
    <scope>IDENTIFICATION</scope>
</reference>
<dbReference type="GO" id="GO:0042138">
    <property type="term" value="P:meiotic DNA double-strand break formation"/>
    <property type="evidence" value="ECO:0007669"/>
    <property type="project" value="InterPro"/>
</dbReference>
<feature type="region of interest" description="Disordered" evidence="1">
    <location>
        <begin position="51"/>
        <end position="75"/>
    </location>
</feature>
<feature type="compositionally biased region" description="Low complexity" evidence="1">
    <location>
        <begin position="16"/>
        <end position="29"/>
    </location>
</feature>
<dbReference type="Proteomes" id="UP000694393">
    <property type="component" value="Unplaced"/>
</dbReference>
<dbReference type="Pfam" id="PF15771">
    <property type="entry name" value="IHO1"/>
    <property type="match status" value="2"/>
</dbReference>
<keyword evidence="3" id="KW-1185">Reference proteome</keyword>
<evidence type="ECO:0000313" key="3">
    <source>
        <dbReference type="Proteomes" id="UP000694393"/>
    </source>
</evidence>
<evidence type="ECO:0000313" key="2">
    <source>
        <dbReference type="Ensembl" id="ENSPCEP00000007800.1"/>
    </source>
</evidence>
<dbReference type="GO" id="GO:0006310">
    <property type="term" value="P:DNA recombination"/>
    <property type="evidence" value="ECO:0007669"/>
    <property type="project" value="InterPro"/>
</dbReference>
<protein>
    <submittedName>
        <fullName evidence="2">Coiled-coil domain containing 36</fullName>
    </submittedName>
</protein>
<dbReference type="PANTHER" id="PTHR35662:SF1">
    <property type="entry name" value="INTERACTOR OF HORMAD1 PROTEIN 1"/>
    <property type="match status" value="1"/>
</dbReference>
<feature type="region of interest" description="Disordered" evidence="1">
    <location>
        <begin position="1"/>
        <end position="29"/>
    </location>
</feature>
<dbReference type="GO" id="GO:0007129">
    <property type="term" value="P:homologous chromosome pairing at meiosis"/>
    <property type="evidence" value="ECO:0007669"/>
    <property type="project" value="TreeGrafter"/>
</dbReference>
<feature type="region of interest" description="Disordered" evidence="1">
    <location>
        <begin position="444"/>
        <end position="487"/>
    </location>
</feature>
<reference evidence="2" key="1">
    <citation type="submission" date="2025-08" db="UniProtKB">
        <authorList>
            <consortium name="Ensembl"/>
        </authorList>
    </citation>
    <scope>IDENTIFICATION</scope>
</reference>
<feature type="compositionally biased region" description="Low complexity" evidence="1">
    <location>
        <begin position="55"/>
        <end position="68"/>
    </location>
</feature>
<dbReference type="InterPro" id="IPR031529">
    <property type="entry name" value="IHO1"/>
</dbReference>